<dbReference type="PROSITE" id="PS00798">
    <property type="entry name" value="ALDOKETO_REDUCTASE_1"/>
    <property type="match status" value="1"/>
</dbReference>
<dbReference type="Proteomes" id="UP000636479">
    <property type="component" value="Unassembled WGS sequence"/>
</dbReference>
<dbReference type="GO" id="GO:0016616">
    <property type="term" value="F:oxidoreductase activity, acting on the CH-OH group of donors, NAD or NADP as acceptor"/>
    <property type="evidence" value="ECO:0007669"/>
    <property type="project" value="UniProtKB-ARBA"/>
</dbReference>
<dbReference type="PANTHER" id="PTHR43827:SF3">
    <property type="entry name" value="NADP-DEPENDENT OXIDOREDUCTASE DOMAIN-CONTAINING PROTEIN"/>
    <property type="match status" value="1"/>
</dbReference>
<evidence type="ECO:0000256" key="6">
    <source>
        <dbReference type="PIRSR" id="PIRSR000097-3"/>
    </source>
</evidence>
<dbReference type="PROSITE" id="PS00062">
    <property type="entry name" value="ALDOKETO_REDUCTASE_2"/>
    <property type="match status" value="1"/>
</dbReference>
<comment type="caution">
    <text evidence="8">The sequence shown here is derived from an EMBL/GenBank/DDBJ whole genome shotgun (WGS) entry which is preliminary data.</text>
</comment>
<evidence type="ECO:0000259" key="7">
    <source>
        <dbReference type="Pfam" id="PF00248"/>
    </source>
</evidence>
<dbReference type="AlphaFoldDB" id="A0A8H6TD32"/>
<dbReference type="EMBL" id="JACAZF010000001">
    <property type="protein sequence ID" value="KAF7315216.1"/>
    <property type="molecule type" value="Genomic_DNA"/>
</dbReference>
<feature type="domain" description="NADP-dependent oxidoreductase" evidence="7">
    <location>
        <begin position="31"/>
        <end position="267"/>
    </location>
</feature>
<proteinExistence type="inferred from homology"/>
<sequence>MTEIPQFSLNNGNKMPSVGLGCWMGAPGGGQRVYDMCSNAFKAGYRHLDTAAGYANEEQVGKAIRDSGIPRSEFFVTTKLRGDHNVKESFEESLQRLDVDYIDLYLVHWPQVFKDGKILSPEEEPTIVQTWKEMEGLLETGRVKNIGVSNFSIKTLEILLPHCSVVPATNQVELHPCYPQNDLKEYCESKGILLTAYSPLGRSTFFFEDPTIQKLAEKNSCMTAQIVLSWAVQRGTIIVPKSEDPGRMLANITLVKLSEEDFTTVNTLHKSPGLHKSLLAFDDKKDGTVFGWTYEQLGWNIRVGGEVVEA</sequence>
<dbReference type="InterPro" id="IPR036812">
    <property type="entry name" value="NAD(P)_OxRdtase_dom_sf"/>
</dbReference>
<keyword evidence="2" id="KW-0521">NADP</keyword>
<name>A0A8H6TD32_9AGAR</name>
<dbReference type="InterPro" id="IPR020471">
    <property type="entry name" value="AKR"/>
</dbReference>
<dbReference type="SUPFAM" id="SSF51430">
    <property type="entry name" value="NAD(P)-linked oxidoreductase"/>
    <property type="match status" value="1"/>
</dbReference>
<evidence type="ECO:0000256" key="3">
    <source>
        <dbReference type="ARBA" id="ARBA00023002"/>
    </source>
</evidence>
<protein>
    <submittedName>
        <fullName evidence="8">Aldo-keto reductase</fullName>
    </submittedName>
</protein>
<evidence type="ECO:0000313" key="9">
    <source>
        <dbReference type="Proteomes" id="UP000636479"/>
    </source>
</evidence>
<dbReference type="RefSeq" id="XP_037225239.1">
    <property type="nucleotide sequence ID" value="XM_037357329.1"/>
</dbReference>
<evidence type="ECO:0000256" key="4">
    <source>
        <dbReference type="PIRSR" id="PIRSR000097-1"/>
    </source>
</evidence>
<dbReference type="PANTHER" id="PTHR43827">
    <property type="entry name" value="2,5-DIKETO-D-GLUCONIC ACID REDUCTASE"/>
    <property type="match status" value="1"/>
</dbReference>
<dbReference type="PIRSF" id="PIRSF000097">
    <property type="entry name" value="AKR"/>
    <property type="match status" value="1"/>
</dbReference>
<feature type="site" description="Lowers pKa of active site Tyr" evidence="6">
    <location>
        <position position="79"/>
    </location>
</feature>
<keyword evidence="3" id="KW-0560">Oxidoreductase</keyword>
<dbReference type="FunFam" id="3.20.20.100:FF:000002">
    <property type="entry name" value="2,5-diketo-D-gluconic acid reductase A"/>
    <property type="match status" value="1"/>
</dbReference>
<dbReference type="Gene3D" id="3.20.20.100">
    <property type="entry name" value="NADP-dependent oxidoreductase domain"/>
    <property type="match status" value="1"/>
</dbReference>
<dbReference type="InterPro" id="IPR018170">
    <property type="entry name" value="Aldo/ket_reductase_CS"/>
</dbReference>
<dbReference type="Pfam" id="PF00248">
    <property type="entry name" value="Aldo_ket_red"/>
    <property type="match status" value="1"/>
</dbReference>
<dbReference type="CDD" id="cd19071">
    <property type="entry name" value="AKR_AKR1-5-like"/>
    <property type="match status" value="1"/>
</dbReference>
<accession>A0A8H6TD32</accession>
<organism evidence="8 9">
    <name type="scientific">Mycena indigotica</name>
    <dbReference type="NCBI Taxonomy" id="2126181"/>
    <lineage>
        <taxon>Eukaryota</taxon>
        <taxon>Fungi</taxon>
        <taxon>Dikarya</taxon>
        <taxon>Basidiomycota</taxon>
        <taxon>Agaricomycotina</taxon>
        <taxon>Agaricomycetes</taxon>
        <taxon>Agaricomycetidae</taxon>
        <taxon>Agaricales</taxon>
        <taxon>Marasmiineae</taxon>
        <taxon>Mycenaceae</taxon>
        <taxon>Mycena</taxon>
    </lineage>
</organism>
<comment type="similarity">
    <text evidence="1">Belongs to the aldo/keto reductase family.</text>
</comment>
<evidence type="ECO:0000256" key="5">
    <source>
        <dbReference type="PIRSR" id="PIRSR000097-2"/>
    </source>
</evidence>
<keyword evidence="9" id="KW-1185">Reference proteome</keyword>
<evidence type="ECO:0000256" key="1">
    <source>
        <dbReference type="ARBA" id="ARBA00007905"/>
    </source>
</evidence>
<feature type="binding site" evidence="5">
    <location>
        <position position="108"/>
    </location>
    <ligand>
        <name>substrate</name>
    </ligand>
</feature>
<dbReference type="InterPro" id="IPR023210">
    <property type="entry name" value="NADP_OxRdtase_dom"/>
</dbReference>
<gene>
    <name evidence="8" type="ORF">MIND_00036000</name>
</gene>
<dbReference type="GeneID" id="59339845"/>
<dbReference type="OrthoDB" id="5945798at2759"/>
<evidence type="ECO:0000256" key="2">
    <source>
        <dbReference type="ARBA" id="ARBA00022857"/>
    </source>
</evidence>
<evidence type="ECO:0000313" key="8">
    <source>
        <dbReference type="EMBL" id="KAF7315216.1"/>
    </source>
</evidence>
<dbReference type="PRINTS" id="PR00069">
    <property type="entry name" value="ALDKETRDTASE"/>
</dbReference>
<feature type="active site" description="Proton donor" evidence="4">
    <location>
        <position position="54"/>
    </location>
</feature>
<reference evidence="8" key="1">
    <citation type="submission" date="2020-05" db="EMBL/GenBank/DDBJ databases">
        <title>Mycena genomes resolve the evolution of fungal bioluminescence.</title>
        <authorList>
            <person name="Tsai I.J."/>
        </authorList>
    </citation>
    <scope>NUCLEOTIDE SEQUENCE</scope>
    <source>
        <strain evidence="8">171206Taipei</strain>
    </source>
</reference>